<evidence type="ECO:0008006" key="3">
    <source>
        <dbReference type="Google" id="ProtNLM"/>
    </source>
</evidence>
<proteinExistence type="predicted"/>
<comment type="caution">
    <text evidence="1">The sequence shown here is derived from an EMBL/GenBank/DDBJ whole genome shotgun (WGS) entry which is preliminary data.</text>
</comment>
<reference evidence="2" key="1">
    <citation type="journal article" date="2019" name="Int. J. Syst. Evol. Microbiol.">
        <title>The Global Catalogue of Microorganisms (GCM) 10K type strain sequencing project: providing services to taxonomists for standard genome sequencing and annotation.</title>
        <authorList>
            <consortium name="The Broad Institute Genomics Platform"/>
            <consortium name="The Broad Institute Genome Sequencing Center for Infectious Disease"/>
            <person name="Wu L."/>
            <person name="Ma J."/>
        </authorList>
    </citation>
    <scope>NUCLEOTIDE SEQUENCE [LARGE SCALE GENOMIC DNA]</scope>
    <source>
        <strain evidence="2">JCM 17137</strain>
    </source>
</reference>
<gene>
    <name evidence="1" type="ORF">GCM10022402_25460</name>
</gene>
<evidence type="ECO:0000313" key="1">
    <source>
        <dbReference type="EMBL" id="GAA3744718.1"/>
    </source>
</evidence>
<sequence>MLLDVSSDQPFSALQRSVELVISGAAPPVLPMADLPGVEAEELAAGQVVTLLRRGSVEVADALWRRVLARSRAGQTVWTVVAAGAMLPRLVSACSRFGRVPNDHIADVEAEMLAALLEQMRSVDTSGTDVGSQLWHAAANTAYRCGYHAQQNRRRLTPWDPLERETPHHDGRGPVTVLAEAITQGLLTRTEADLIARTRLESQTLGQVAADLGLAYITARRRRHAAEARLAHALEEKSADAVSATTP</sequence>
<protein>
    <recommendedName>
        <fullName evidence="3">DNA-directed RNA polymerase specialized sigma subunit, sigma24 family</fullName>
    </recommendedName>
</protein>
<dbReference type="EMBL" id="BAABDD010000010">
    <property type="protein sequence ID" value="GAA3744718.1"/>
    <property type="molecule type" value="Genomic_DNA"/>
</dbReference>
<name>A0ABP7FQ95_9ACTN</name>
<keyword evidence="2" id="KW-1185">Reference proteome</keyword>
<accession>A0ABP7FQ95</accession>
<organism evidence="1 2">
    <name type="scientific">Salinactinospora qingdaonensis</name>
    <dbReference type="NCBI Taxonomy" id="702744"/>
    <lineage>
        <taxon>Bacteria</taxon>
        <taxon>Bacillati</taxon>
        <taxon>Actinomycetota</taxon>
        <taxon>Actinomycetes</taxon>
        <taxon>Streptosporangiales</taxon>
        <taxon>Nocardiopsidaceae</taxon>
        <taxon>Salinactinospora</taxon>
    </lineage>
</organism>
<evidence type="ECO:0000313" key="2">
    <source>
        <dbReference type="Proteomes" id="UP001500908"/>
    </source>
</evidence>
<dbReference type="RefSeq" id="WP_344971260.1">
    <property type="nucleotide sequence ID" value="NZ_BAABDD010000010.1"/>
</dbReference>
<dbReference type="Proteomes" id="UP001500908">
    <property type="component" value="Unassembled WGS sequence"/>
</dbReference>